<reference evidence="1 2" key="1">
    <citation type="submission" date="2020-09" db="EMBL/GenBank/DDBJ databases">
        <title>De no assembly of potato wild relative species, Solanum commersonii.</title>
        <authorList>
            <person name="Cho K."/>
        </authorList>
    </citation>
    <scope>NUCLEOTIDE SEQUENCE [LARGE SCALE GENOMIC DNA]</scope>
    <source>
        <strain evidence="1">LZ3.2</strain>
        <tissue evidence="1">Leaf</tissue>
    </source>
</reference>
<keyword evidence="2" id="KW-1185">Reference proteome</keyword>
<proteinExistence type="predicted"/>
<sequence>MEKNTRNLLKLNAKNLSSCWKITSSSRNLAPSMPFVALTGRKLYVDVCTDYRGGARRKNREKSKLPEENEA</sequence>
<evidence type="ECO:0000313" key="1">
    <source>
        <dbReference type="EMBL" id="KAG5573595.1"/>
    </source>
</evidence>
<organism evidence="1 2">
    <name type="scientific">Solanum commersonii</name>
    <name type="common">Commerson's wild potato</name>
    <name type="synonym">Commerson's nightshade</name>
    <dbReference type="NCBI Taxonomy" id="4109"/>
    <lineage>
        <taxon>Eukaryota</taxon>
        <taxon>Viridiplantae</taxon>
        <taxon>Streptophyta</taxon>
        <taxon>Embryophyta</taxon>
        <taxon>Tracheophyta</taxon>
        <taxon>Spermatophyta</taxon>
        <taxon>Magnoliopsida</taxon>
        <taxon>eudicotyledons</taxon>
        <taxon>Gunneridae</taxon>
        <taxon>Pentapetalae</taxon>
        <taxon>asterids</taxon>
        <taxon>lamiids</taxon>
        <taxon>Solanales</taxon>
        <taxon>Solanaceae</taxon>
        <taxon>Solanoideae</taxon>
        <taxon>Solaneae</taxon>
        <taxon>Solanum</taxon>
    </lineage>
</organism>
<dbReference type="Proteomes" id="UP000824120">
    <property type="component" value="Chromosome 12"/>
</dbReference>
<comment type="caution">
    <text evidence="1">The sequence shown here is derived from an EMBL/GenBank/DDBJ whole genome shotgun (WGS) entry which is preliminary data.</text>
</comment>
<dbReference type="AlphaFoldDB" id="A0A9J5WD10"/>
<accession>A0A9J5WD10</accession>
<gene>
    <name evidence="1" type="ORF">H5410_063361</name>
</gene>
<dbReference type="EMBL" id="JACXVP010000012">
    <property type="protein sequence ID" value="KAG5573595.1"/>
    <property type="molecule type" value="Genomic_DNA"/>
</dbReference>
<name>A0A9J5WD10_SOLCO</name>
<protein>
    <submittedName>
        <fullName evidence="1">Uncharacterized protein</fullName>
    </submittedName>
</protein>
<evidence type="ECO:0000313" key="2">
    <source>
        <dbReference type="Proteomes" id="UP000824120"/>
    </source>
</evidence>